<organism evidence="2 3">
    <name type="scientific">Phytohabitans rumicis</name>
    <dbReference type="NCBI Taxonomy" id="1076125"/>
    <lineage>
        <taxon>Bacteria</taxon>
        <taxon>Bacillati</taxon>
        <taxon>Actinomycetota</taxon>
        <taxon>Actinomycetes</taxon>
        <taxon>Micromonosporales</taxon>
        <taxon>Micromonosporaceae</taxon>
    </lineage>
</organism>
<evidence type="ECO:0000313" key="2">
    <source>
        <dbReference type="EMBL" id="GFJ88452.1"/>
    </source>
</evidence>
<dbReference type="Gene3D" id="3.40.50.300">
    <property type="entry name" value="P-loop containing nucleotide triphosphate hydrolases"/>
    <property type="match status" value="1"/>
</dbReference>
<reference evidence="2 3" key="1">
    <citation type="submission" date="2020-03" db="EMBL/GenBank/DDBJ databases">
        <title>Whole genome shotgun sequence of Phytohabitans rumicis NBRC 108638.</title>
        <authorList>
            <person name="Komaki H."/>
            <person name="Tamura T."/>
        </authorList>
    </citation>
    <scope>NUCLEOTIDE SEQUENCE [LARGE SCALE GENOMIC DNA]</scope>
    <source>
        <strain evidence="2 3">NBRC 108638</strain>
    </source>
</reference>
<gene>
    <name evidence="2" type="ORF">Prum_020940</name>
</gene>
<evidence type="ECO:0000313" key="3">
    <source>
        <dbReference type="Proteomes" id="UP000482960"/>
    </source>
</evidence>
<accession>A0A6V8KTK6</accession>
<reference evidence="2 3" key="2">
    <citation type="submission" date="2020-03" db="EMBL/GenBank/DDBJ databases">
        <authorList>
            <person name="Ichikawa N."/>
            <person name="Kimura A."/>
            <person name="Kitahashi Y."/>
            <person name="Uohara A."/>
        </authorList>
    </citation>
    <scope>NUCLEOTIDE SEQUENCE [LARGE SCALE GENOMIC DNA]</scope>
    <source>
        <strain evidence="2 3">NBRC 108638</strain>
    </source>
</reference>
<protein>
    <recommendedName>
        <fullName evidence="4">Dynamin family protein</fullName>
    </recommendedName>
</protein>
<proteinExistence type="predicted"/>
<evidence type="ECO:0000256" key="1">
    <source>
        <dbReference type="SAM" id="MobiDB-lite"/>
    </source>
</evidence>
<feature type="region of interest" description="Disordered" evidence="1">
    <location>
        <begin position="670"/>
        <end position="695"/>
    </location>
</feature>
<dbReference type="EMBL" id="BLPG01000001">
    <property type="protein sequence ID" value="GFJ88452.1"/>
    <property type="molecule type" value="Genomic_DNA"/>
</dbReference>
<comment type="caution">
    <text evidence="2">The sequence shown here is derived from an EMBL/GenBank/DDBJ whole genome shotgun (WGS) entry which is preliminary data.</text>
</comment>
<keyword evidence="3" id="KW-1185">Reference proteome</keyword>
<dbReference type="SUPFAM" id="SSF52540">
    <property type="entry name" value="P-loop containing nucleoside triphosphate hydrolases"/>
    <property type="match status" value="1"/>
</dbReference>
<sequence length="812" mass="89399">MKIAATIAGRARHRPAVERVRVAYEDLAGRFDDVRRLAKDARQEAYRHSARPEFAAIGQDLADFLEGPRSLDTLTERINELRSQVMAVHARVHRETVNIGVLGRTKAGKSTILRKVANQGEDVIPSGSDFPTTAARTRIYHSPDRREAVITLRTWEAFRDEYVQPLHTSAGLGAAPRTPDEFAAYSYPASVTIDSGTRGAGAPPERLSAQPFLVKLNQAQRSFPSYRQILLGQERVMTVPLASLRPYIAYPLDQNGVDRPYHAVRDVHIYCRFLVDRARLVLVDLPGAGEAGLEIDRHFLRDINNDVDLLLCIKKPIKDTVHHGTDDFEILQLAQDAGRDVRLADFLMMVVNRDADLGEGSFRNALTAVEAVTRPHGIEVLVCDATDEASVRDRLLLPVLDRLADRLADMDAMAIERMRGGLADLADEVGDLLSRVNRSAAEWRRVLPEDEDELYRQAAKLRRSLSLALRELYKAYEESVRGGTPIDEIEAAIDDAERRVREWAAQGYGVGGHSEWEAETVAAMATEPFREYERQLNGARHEITRQFQHIDASLHAAVDRLWGEVAAVLRERLTPDLVPDGPDALPRLLEAIGHLNVPAFRRAVERLAQLKKDYGSLFLRVATPIVIKVDLESWQARLMVHRAGAAPAPTATPSGRTGSDDEWWLDYEESAQPRTPGDAPVSPAPRPGAGWTEPAGLGTPADHTKNLAALLNSAIDEALGELTESLRRESLSITSVLAATLWVFWDGAGRTPDGELEYKKICGPYRTTIWPEVFDGSAAQLSGRMGALDEGVGSLAGSAATLQQALTGPAGA</sequence>
<dbReference type="InterPro" id="IPR027417">
    <property type="entry name" value="P-loop_NTPase"/>
</dbReference>
<name>A0A6V8KTK6_9ACTN</name>
<evidence type="ECO:0008006" key="4">
    <source>
        <dbReference type="Google" id="ProtNLM"/>
    </source>
</evidence>
<dbReference type="AlphaFoldDB" id="A0A6V8KTK6"/>
<dbReference type="Proteomes" id="UP000482960">
    <property type="component" value="Unassembled WGS sequence"/>
</dbReference>